<dbReference type="EMBL" id="REGN01003138">
    <property type="protein sequence ID" value="RNA24358.1"/>
    <property type="molecule type" value="Genomic_DNA"/>
</dbReference>
<reference evidence="1 2" key="1">
    <citation type="journal article" date="2018" name="Sci. Rep.">
        <title>Genomic signatures of local adaptation to the degree of environmental predictability in rotifers.</title>
        <authorList>
            <person name="Franch-Gras L."/>
            <person name="Hahn C."/>
            <person name="Garcia-Roger E.M."/>
            <person name="Carmona M.J."/>
            <person name="Serra M."/>
            <person name="Gomez A."/>
        </authorList>
    </citation>
    <scope>NUCLEOTIDE SEQUENCE [LARGE SCALE GENOMIC DNA]</scope>
    <source>
        <strain evidence="1">HYR1</strain>
    </source>
</reference>
<comment type="caution">
    <text evidence="1">The sequence shown here is derived from an EMBL/GenBank/DDBJ whole genome shotgun (WGS) entry which is preliminary data.</text>
</comment>
<gene>
    <name evidence="1" type="ORF">BpHYR1_033425</name>
</gene>
<evidence type="ECO:0000313" key="1">
    <source>
        <dbReference type="EMBL" id="RNA24358.1"/>
    </source>
</evidence>
<dbReference type="AlphaFoldDB" id="A0A3M7RM17"/>
<sequence>MMSEILSTIKKDGSVKLKPSPSNEFSYQKRNSSDIDKLIFLLEKDLSWNFFQNIYLFHFSFLKDQKTIILEESIKDLNQLNFDHLIMIINFKLPINSCFSLADFLTLSLLVRYKNTNFIH</sequence>
<dbReference type="Proteomes" id="UP000276133">
    <property type="component" value="Unassembled WGS sequence"/>
</dbReference>
<protein>
    <submittedName>
        <fullName evidence="1">Uncharacterized protein</fullName>
    </submittedName>
</protein>
<keyword evidence="2" id="KW-1185">Reference proteome</keyword>
<name>A0A3M7RM17_BRAPC</name>
<proteinExistence type="predicted"/>
<accession>A0A3M7RM17</accession>
<evidence type="ECO:0000313" key="2">
    <source>
        <dbReference type="Proteomes" id="UP000276133"/>
    </source>
</evidence>
<organism evidence="1 2">
    <name type="scientific">Brachionus plicatilis</name>
    <name type="common">Marine rotifer</name>
    <name type="synonym">Brachionus muelleri</name>
    <dbReference type="NCBI Taxonomy" id="10195"/>
    <lineage>
        <taxon>Eukaryota</taxon>
        <taxon>Metazoa</taxon>
        <taxon>Spiralia</taxon>
        <taxon>Gnathifera</taxon>
        <taxon>Rotifera</taxon>
        <taxon>Eurotatoria</taxon>
        <taxon>Monogononta</taxon>
        <taxon>Pseudotrocha</taxon>
        <taxon>Ploima</taxon>
        <taxon>Brachionidae</taxon>
        <taxon>Brachionus</taxon>
    </lineage>
</organism>